<organism evidence="7 8">
    <name type="scientific">Canariomyces notabilis</name>
    <dbReference type="NCBI Taxonomy" id="2074819"/>
    <lineage>
        <taxon>Eukaryota</taxon>
        <taxon>Fungi</taxon>
        <taxon>Dikarya</taxon>
        <taxon>Ascomycota</taxon>
        <taxon>Pezizomycotina</taxon>
        <taxon>Sordariomycetes</taxon>
        <taxon>Sordariomycetidae</taxon>
        <taxon>Sordariales</taxon>
        <taxon>Chaetomiaceae</taxon>
        <taxon>Canariomyces</taxon>
    </lineage>
</organism>
<dbReference type="PANTHER" id="PTHR12894:SF49">
    <property type="entry name" value="VAM6_VPS39-LIKE PROTEIN"/>
    <property type="match status" value="1"/>
</dbReference>
<dbReference type="EMBL" id="MU853347">
    <property type="protein sequence ID" value="KAK4111146.1"/>
    <property type="molecule type" value="Genomic_DNA"/>
</dbReference>
<evidence type="ECO:0000313" key="8">
    <source>
        <dbReference type="Proteomes" id="UP001302812"/>
    </source>
</evidence>
<feature type="region of interest" description="Disordered" evidence="5">
    <location>
        <begin position="468"/>
        <end position="507"/>
    </location>
</feature>
<dbReference type="InterPro" id="IPR001180">
    <property type="entry name" value="CNH_dom"/>
</dbReference>
<feature type="region of interest" description="Disordered" evidence="5">
    <location>
        <begin position="46"/>
        <end position="89"/>
    </location>
</feature>
<protein>
    <recommendedName>
        <fullName evidence="6">CNH domain-containing protein</fullName>
    </recommendedName>
</protein>
<dbReference type="InterPro" id="IPR000547">
    <property type="entry name" value="Clathrin_H-chain/VPS_repeat"/>
</dbReference>
<dbReference type="InterPro" id="IPR019452">
    <property type="entry name" value="VPS39/TGF_beta_rcpt-assoc_1"/>
</dbReference>
<keyword evidence="8" id="KW-1185">Reference proteome</keyword>
<feature type="compositionally biased region" description="Low complexity" evidence="5">
    <location>
        <begin position="69"/>
        <end position="78"/>
    </location>
</feature>
<accession>A0AAN6TB77</accession>
<evidence type="ECO:0000256" key="5">
    <source>
        <dbReference type="SAM" id="MobiDB-lite"/>
    </source>
</evidence>
<sequence>MLSAFTARPIIELKQRDKSKIESILAFGDRVLVGLNTGSLRVYRVNETPTLPDSKPVNGTSTHPDADPSRPAAPALPDGLVAPKPQGTKPTDLLREIEKFSTRAIEQLAIIKEANTLVSLSNYAVSLHDLHTFEPIQAPLPNTKNASTFAVTSNIVKDPATGIPEIISRLAVSVKRRLLLWSWHESELSQDVTEIALAEAIRSITWANATKVVCGMNSGYVIVDVDTATFEEIVGPGAIGGAAGGQGRFGAVSAAGMGYMGLGGYMPKPLSAKLADGELLLAKDINTLFINESGKALEKRQIPWQAAPDAIGYSYPYILALQPPAKGSLEVRNPDTLNLLQTISLPGAASLHFPPPTVSLAHAGKGFHVSSDRVVWKMDATDYDSQVDELVKSGKLDEAISILGMLEDALVNDKIGTMREIKMQKAELLFSQKKYREAMDLFSEEQVHAPPERVLRLFPKIIAGELSGVEEERHDESDQESSNENASSEDETKPQGKPEAAATTVEAGSLARAGGFAKYLMGTRKANPETASIVSSKKGSDDEAASTKGKSGDEQSQKDKDLMAAVLELNSYLAGARARLQRVIDPATGKLKPRKSHSGSTEEAFKSLLLSPIDENDETLEKELQNTFKLVDTTLFRAFMYSRPTLASSLFRIPNFCDPDVVNERLVEQNRFNELVDFFYGKKLHRQALSLLRKFGSPDEPDEAAPTLHGPRRTVMYLQGLPPEMIDVILEFSEWTLKKDPELGMEVFLADSENAETLPRERVMEFLGGIDIGLEIQYLEHIINELNDLTPHFHDRLVELFIKQLLEIEEGEKWDLLMERLVRFLKDSKQYRAGKARNLIPKDDPRFYEAQAVVFSNMGQHRQALVIYVFKMKDYAKAEEYCNHIHKTQDFLPPGQGATPTTAETAEAEATPSIYHTLLSLYLSPPPGESPNLEPALDLLSKHGSRLPATSTLSLVPDSLPVAQLESYFRGRMRSANTAVNETAVVAGLRKTALFASQALLFLGDGLPARGGGGGRNRRVVIGEEAVCGVCHKRLGGSVVAVLPDNAVVHYGCLNRAGAGVGGGSGGVSGGLAGSRPMSAASNSVSSMPMGAGLASQVGWVGNSVSGR</sequence>
<dbReference type="InterPro" id="IPR032914">
    <property type="entry name" value="Vam6/VPS39/TRAP1"/>
</dbReference>
<dbReference type="GO" id="GO:0012505">
    <property type="term" value="C:endomembrane system"/>
    <property type="evidence" value="ECO:0007669"/>
    <property type="project" value="UniProtKB-SubCell"/>
</dbReference>
<feature type="region of interest" description="Disordered" evidence="5">
    <location>
        <begin position="528"/>
        <end position="558"/>
    </location>
</feature>
<gene>
    <name evidence="7" type="ORF">N656DRAFT_769651</name>
</gene>
<dbReference type="GeneID" id="89937845"/>
<dbReference type="Proteomes" id="UP001302812">
    <property type="component" value="Unassembled WGS sequence"/>
</dbReference>
<evidence type="ECO:0000313" key="7">
    <source>
        <dbReference type="EMBL" id="KAK4111146.1"/>
    </source>
</evidence>
<evidence type="ECO:0000256" key="3">
    <source>
        <dbReference type="ARBA" id="ARBA00038201"/>
    </source>
</evidence>
<dbReference type="GO" id="GO:0000329">
    <property type="term" value="C:fungal-type vacuole membrane"/>
    <property type="evidence" value="ECO:0007669"/>
    <property type="project" value="TreeGrafter"/>
</dbReference>
<evidence type="ECO:0000256" key="1">
    <source>
        <dbReference type="ARBA" id="ARBA00004184"/>
    </source>
</evidence>
<dbReference type="GO" id="GO:0006914">
    <property type="term" value="P:autophagy"/>
    <property type="evidence" value="ECO:0007669"/>
    <property type="project" value="TreeGrafter"/>
</dbReference>
<comment type="similarity">
    <text evidence="3">Belongs to the VAM6/VPS39 family.</text>
</comment>
<reference evidence="7" key="2">
    <citation type="submission" date="2023-05" db="EMBL/GenBank/DDBJ databases">
        <authorList>
            <consortium name="Lawrence Berkeley National Laboratory"/>
            <person name="Steindorff A."/>
            <person name="Hensen N."/>
            <person name="Bonometti L."/>
            <person name="Westerberg I."/>
            <person name="Brannstrom I.O."/>
            <person name="Guillou S."/>
            <person name="Cros-Aarteil S."/>
            <person name="Calhoun S."/>
            <person name="Haridas S."/>
            <person name="Kuo A."/>
            <person name="Mondo S."/>
            <person name="Pangilinan J."/>
            <person name="Riley R."/>
            <person name="Labutti K."/>
            <person name="Andreopoulos B."/>
            <person name="Lipzen A."/>
            <person name="Chen C."/>
            <person name="Yanf M."/>
            <person name="Daum C."/>
            <person name="Ng V."/>
            <person name="Clum A."/>
            <person name="Ohm R."/>
            <person name="Martin F."/>
            <person name="Silar P."/>
            <person name="Natvig D."/>
            <person name="Lalanne C."/>
            <person name="Gautier V."/>
            <person name="Ament-Velasquez S.L."/>
            <person name="Kruys A."/>
            <person name="Hutchinson M.I."/>
            <person name="Powell A.J."/>
            <person name="Barry K."/>
            <person name="Miller A.N."/>
            <person name="Grigoriev I.V."/>
            <person name="Debuchy R."/>
            <person name="Gladieux P."/>
            <person name="Thoren M.H."/>
            <person name="Johannesson H."/>
        </authorList>
    </citation>
    <scope>NUCLEOTIDE SEQUENCE</scope>
    <source>
        <strain evidence="7">CBS 508.74</strain>
    </source>
</reference>
<dbReference type="GO" id="GO:0034058">
    <property type="term" value="P:endosomal vesicle fusion"/>
    <property type="evidence" value="ECO:0007669"/>
    <property type="project" value="TreeGrafter"/>
</dbReference>
<keyword evidence="2" id="KW-0472">Membrane</keyword>
<reference evidence="7" key="1">
    <citation type="journal article" date="2023" name="Mol. Phylogenet. Evol.">
        <title>Genome-scale phylogeny and comparative genomics of the fungal order Sordariales.</title>
        <authorList>
            <person name="Hensen N."/>
            <person name="Bonometti L."/>
            <person name="Westerberg I."/>
            <person name="Brannstrom I.O."/>
            <person name="Guillou S."/>
            <person name="Cros-Aarteil S."/>
            <person name="Calhoun S."/>
            <person name="Haridas S."/>
            <person name="Kuo A."/>
            <person name="Mondo S."/>
            <person name="Pangilinan J."/>
            <person name="Riley R."/>
            <person name="LaButti K."/>
            <person name="Andreopoulos B."/>
            <person name="Lipzen A."/>
            <person name="Chen C."/>
            <person name="Yan M."/>
            <person name="Daum C."/>
            <person name="Ng V."/>
            <person name="Clum A."/>
            <person name="Steindorff A."/>
            <person name="Ohm R.A."/>
            <person name="Martin F."/>
            <person name="Silar P."/>
            <person name="Natvig D.O."/>
            <person name="Lalanne C."/>
            <person name="Gautier V."/>
            <person name="Ament-Velasquez S.L."/>
            <person name="Kruys A."/>
            <person name="Hutchinson M.I."/>
            <person name="Powell A.J."/>
            <person name="Barry K."/>
            <person name="Miller A.N."/>
            <person name="Grigoriev I.V."/>
            <person name="Debuchy R."/>
            <person name="Gladieux P."/>
            <person name="Hiltunen Thoren M."/>
            <person name="Johannesson H."/>
        </authorList>
    </citation>
    <scope>NUCLEOTIDE SEQUENCE</scope>
    <source>
        <strain evidence="7">CBS 508.74</strain>
    </source>
</reference>
<evidence type="ECO:0000256" key="2">
    <source>
        <dbReference type="ARBA" id="ARBA00023136"/>
    </source>
</evidence>
<proteinExistence type="inferred from homology"/>
<feature type="repeat" description="CHCR" evidence="4">
    <location>
        <begin position="751"/>
        <end position="931"/>
    </location>
</feature>
<dbReference type="RefSeq" id="XP_064668716.1">
    <property type="nucleotide sequence ID" value="XM_064813720.1"/>
</dbReference>
<dbReference type="GO" id="GO:0006886">
    <property type="term" value="P:intracellular protein transport"/>
    <property type="evidence" value="ECO:0007669"/>
    <property type="project" value="UniProtKB-UniRule"/>
</dbReference>
<feature type="domain" description="CNH" evidence="6">
    <location>
        <begin position="18"/>
        <end position="358"/>
    </location>
</feature>
<dbReference type="PROSITE" id="PS50236">
    <property type="entry name" value="CHCR"/>
    <property type="match status" value="1"/>
</dbReference>
<dbReference type="PANTHER" id="PTHR12894">
    <property type="entry name" value="CNH DOMAIN CONTAINING"/>
    <property type="match status" value="1"/>
</dbReference>
<dbReference type="PROSITE" id="PS50219">
    <property type="entry name" value="CNH"/>
    <property type="match status" value="1"/>
</dbReference>
<feature type="compositionally biased region" description="Polar residues" evidence="5">
    <location>
        <begin position="47"/>
        <end position="63"/>
    </location>
</feature>
<evidence type="ECO:0000256" key="4">
    <source>
        <dbReference type="PROSITE-ProRule" id="PRU01006"/>
    </source>
</evidence>
<dbReference type="Pfam" id="PF10366">
    <property type="entry name" value="Vps39_1"/>
    <property type="match status" value="1"/>
</dbReference>
<evidence type="ECO:0000259" key="6">
    <source>
        <dbReference type="PROSITE" id="PS50219"/>
    </source>
</evidence>
<comment type="subcellular location">
    <subcellularLocation>
        <location evidence="1">Endomembrane system</location>
        <topology evidence="1">Peripheral membrane protein</topology>
    </subcellularLocation>
</comment>
<dbReference type="InterPro" id="IPR019453">
    <property type="entry name" value="VPS39/TGFA1_Znf"/>
</dbReference>
<dbReference type="AlphaFoldDB" id="A0AAN6TB77"/>
<comment type="caution">
    <text evidence="7">The sequence shown here is derived from an EMBL/GenBank/DDBJ whole genome shotgun (WGS) entry which is preliminary data.</text>
</comment>
<dbReference type="Pfam" id="PF10367">
    <property type="entry name" value="zf-Vps39_C"/>
    <property type="match status" value="1"/>
</dbReference>
<name>A0AAN6TB77_9PEZI</name>
<dbReference type="Pfam" id="PF00780">
    <property type="entry name" value="CNH"/>
    <property type="match status" value="1"/>
</dbReference>